<evidence type="ECO:0000256" key="6">
    <source>
        <dbReference type="SAM" id="Phobius"/>
    </source>
</evidence>
<evidence type="ECO:0000256" key="2">
    <source>
        <dbReference type="ARBA" id="ARBA00007375"/>
    </source>
</evidence>
<keyword evidence="8" id="KW-1185">Reference proteome</keyword>
<accession>A0A542YPY5</accession>
<dbReference type="Pfam" id="PF07947">
    <property type="entry name" value="YhhN"/>
    <property type="match status" value="1"/>
</dbReference>
<feature type="transmembrane region" description="Helical" evidence="6">
    <location>
        <begin position="145"/>
        <end position="163"/>
    </location>
</feature>
<feature type="transmembrane region" description="Helical" evidence="6">
    <location>
        <begin position="89"/>
        <end position="110"/>
    </location>
</feature>
<comment type="caution">
    <text evidence="7">The sequence shown here is derived from an EMBL/GenBank/DDBJ whole genome shotgun (WGS) entry which is preliminary data.</text>
</comment>
<sequence>MGSMADRRVLATLLLAAFGVLAVGHLAAQLAGATRLADITQWLLMPALAGALLTLTARPRPRLMVLTLVALGCSWVGDTAPDLTDGDAAFLVMVGAFLLAQLAYIAAFWPDRRRSVLLVRRPLLTAFVLAVAALVWACAPHAGPLLVPVLVYGLCLGAMAVLATGVHPAAGVGGGLFLVSDGLIALDAFAPGYHLAHHGFWVMLTYVLAQALLVLGVVLRARETR</sequence>
<dbReference type="InterPro" id="IPR012506">
    <property type="entry name" value="TMEM86B-like"/>
</dbReference>
<name>A0A542YPY5_9MICO</name>
<reference evidence="7 8" key="1">
    <citation type="submission" date="2019-06" db="EMBL/GenBank/DDBJ databases">
        <title>Sequencing the genomes of 1000 actinobacteria strains.</title>
        <authorList>
            <person name="Klenk H.-P."/>
        </authorList>
    </citation>
    <scope>NUCLEOTIDE SEQUENCE [LARGE SCALE GENOMIC DNA]</scope>
    <source>
        <strain evidence="7 8">DSM 12335</strain>
    </source>
</reference>
<dbReference type="EMBL" id="VFOP01000001">
    <property type="protein sequence ID" value="TQL50119.1"/>
    <property type="molecule type" value="Genomic_DNA"/>
</dbReference>
<evidence type="ECO:0000256" key="1">
    <source>
        <dbReference type="ARBA" id="ARBA00004141"/>
    </source>
</evidence>
<evidence type="ECO:0000256" key="3">
    <source>
        <dbReference type="ARBA" id="ARBA00022692"/>
    </source>
</evidence>
<dbReference type="PANTHER" id="PTHR31885">
    <property type="entry name" value="GH04784P"/>
    <property type="match status" value="1"/>
</dbReference>
<feature type="transmembrane region" description="Helical" evidence="6">
    <location>
        <begin position="200"/>
        <end position="219"/>
    </location>
</feature>
<comment type="subcellular location">
    <subcellularLocation>
        <location evidence="1">Membrane</location>
        <topology evidence="1">Multi-pass membrane protein</topology>
    </subcellularLocation>
</comment>
<dbReference type="GO" id="GO:0016787">
    <property type="term" value="F:hydrolase activity"/>
    <property type="evidence" value="ECO:0007669"/>
    <property type="project" value="TreeGrafter"/>
</dbReference>
<proteinExistence type="inferred from homology"/>
<evidence type="ECO:0000313" key="8">
    <source>
        <dbReference type="Proteomes" id="UP000319516"/>
    </source>
</evidence>
<keyword evidence="4 6" id="KW-1133">Transmembrane helix</keyword>
<feature type="transmembrane region" description="Helical" evidence="6">
    <location>
        <begin position="175"/>
        <end position="194"/>
    </location>
</feature>
<evidence type="ECO:0000313" key="7">
    <source>
        <dbReference type="EMBL" id="TQL50119.1"/>
    </source>
</evidence>
<dbReference type="AlphaFoldDB" id="A0A542YPY5"/>
<dbReference type="GO" id="GO:0016020">
    <property type="term" value="C:membrane"/>
    <property type="evidence" value="ECO:0007669"/>
    <property type="project" value="UniProtKB-SubCell"/>
</dbReference>
<dbReference type="PANTHER" id="PTHR31885:SF6">
    <property type="entry name" value="GH04784P"/>
    <property type="match status" value="1"/>
</dbReference>
<comment type="similarity">
    <text evidence="2">Belongs to the TMEM86 family.</text>
</comment>
<evidence type="ECO:0000256" key="4">
    <source>
        <dbReference type="ARBA" id="ARBA00022989"/>
    </source>
</evidence>
<keyword evidence="3 6" id="KW-0812">Transmembrane</keyword>
<evidence type="ECO:0000256" key="5">
    <source>
        <dbReference type="ARBA" id="ARBA00023136"/>
    </source>
</evidence>
<dbReference type="Proteomes" id="UP000319516">
    <property type="component" value="Unassembled WGS sequence"/>
</dbReference>
<keyword evidence="5 6" id="KW-0472">Membrane</keyword>
<gene>
    <name evidence="7" type="ORF">FB467_1222</name>
</gene>
<feature type="transmembrane region" description="Helical" evidence="6">
    <location>
        <begin position="122"/>
        <end position="139"/>
    </location>
</feature>
<organism evidence="7 8">
    <name type="scientific">Ornithinicoccus hortensis</name>
    <dbReference type="NCBI Taxonomy" id="82346"/>
    <lineage>
        <taxon>Bacteria</taxon>
        <taxon>Bacillati</taxon>
        <taxon>Actinomycetota</taxon>
        <taxon>Actinomycetes</taxon>
        <taxon>Micrococcales</taxon>
        <taxon>Intrasporangiaceae</taxon>
        <taxon>Ornithinicoccus</taxon>
    </lineage>
</organism>
<protein>
    <submittedName>
        <fullName evidence="7">Putative membrane protein YhhN</fullName>
    </submittedName>
</protein>